<organism evidence="1 2">
    <name type="scientific">Orbilia oligospora</name>
    <name type="common">Nematode-trapping fungus</name>
    <name type="synonym">Arthrobotrys oligospora</name>
    <dbReference type="NCBI Taxonomy" id="2813651"/>
    <lineage>
        <taxon>Eukaryota</taxon>
        <taxon>Fungi</taxon>
        <taxon>Dikarya</taxon>
        <taxon>Ascomycota</taxon>
        <taxon>Pezizomycotina</taxon>
        <taxon>Orbiliomycetes</taxon>
        <taxon>Orbiliales</taxon>
        <taxon>Orbiliaceae</taxon>
        <taxon>Orbilia</taxon>
    </lineage>
</organism>
<evidence type="ECO:0000313" key="1">
    <source>
        <dbReference type="EMBL" id="TGJ64616.1"/>
    </source>
</evidence>
<comment type="caution">
    <text evidence="1">The sequence shown here is derived from an EMBL/GenBank/DDBJ whole genome shotgun (WGS) entry which is preliminary data.</text>
</comment>
<sequence length="108" mass="12246">MFVLEERVLFSSIPLKLYGVNGTTTNKSPTIQDFVTTSVNTAWTISTTRMTWRSIYQTRNYMMVRFVILAPIVMPARLTTRVDSVNTMRVIVARSKDEGPISQIGVDI</sequence>
<dbReference type="AlphaFoldDB" id="A0A7C8PWE3"/>
<dbReference type="Proteomes" id="UP000297595">
    <property type="component" value="Unassembled WGS sequence"/>
</dbReference>
<gene>
    <name evidence="1" type="ORF">EYR41_010662</name>
</gene>
<name>A0A7C8PWE3_ORBOL</name>
<protein>
    <submittedName>
        <fullName evidence="1">Uncharacterized protein</fullName>
    </submittedName>
</protein>
<dbReference type="EMBL" id="SOZJ01000007">
    <property type="protein sequence ID" value="TGJ64616.1"/>
    <property type="molecule type" value="Genomic_DNA"/>
</dbReference>
<proteinExistence type="predicted"/>
<evidence type="ECO:0000313" key="2">
    <source>
        <dbReference type="Proteomes" id="UP000297595"/>
    </source>
</evidence>
<reference evidence="1 2" key="1">
    <citation type="submission" date="2019-03" db="EMBL/GenBank/DDBJ databases">
        <title>Nematode-trapping fungi genome.</title>
        <authorList>
            <person name="Vidal-Diez De Ulzurrun G."/>
        </authorList>
    </citation>
    <scope>NUCLEOTIDE SEQUENCE [LARGE SCALE GENOMIC DNA]</scope>
    <source>
        <strain evidence="1 2">TWF154</strain>
    </source>
</reference>
<accession>A0A7C8PWE3</accession>